<dbReference type="PANTHER" id="PTHR36766:SF40">
    <property type="entry name" value="DISEASE RESISTANCE PROTEIN RGA3"/>
    <property type="match status" value="1"/>
</dbReference>
<dbReference type="eggNOG" id="COG3903">
    <property type="taxonomic scope" value="Bacteria"/>
</dbReference>
<dbReference type="InterPro" id="IPR011990">
    <property type="entry name" value="TPR-like_helical_dom_sf"/>
</dbReference>
<dbReference type="SUPFAM" id="SSF48452">
    <property type="entry name" value="TPR-like"/>
    <property type="match status" value="1"/>
</dbReference>
<protein>
    <submittedName>
        <fullName evidence="2">AAA ATPase</fullName>
    </submittedName>
</protein>
<dbReference type="SMART" id="SM00382">
    <property type="entry name" value="AAA"/>
    <property type="match status" value="1"/>
</dbReference>
<dbReference type="KEGG" id="spe:Spro_1540"/>
<dbReference type="EMBL" id="CP000826">
    <property type="protein sequence ID" value="ABV40644.1"/>
    <property type="molecule type" value="Genomic_DNA"/>
</dbReference>
<evidence type="ECO:0000259" key="1">
    <source>
        <dbReference type="SMART" id="SM00382"/>
    </source>
</evidence>
<feature type="domain" description="AAA+ ATPase" evidence="1">
    <location>
        <begin position="202"/>
        <end position="359"/>
    </location>
</feature>
<name>A8GC04_SERP5</name>
<dbReference type="Gene3D" id="3.40.50.300">
    <property type="entry name" value="P-loop containing nucleotide triphosphate hydrolases"/>
    <property type="match status" value="1"/>
</dbReference>
<dbReference type="STRING" id="399741.Spro_1540"/>
<proteinExistence type="predicted"/>
<dbReference type="InterPro" id="IPR002182">
    <property type="entry name" value="NB-ARC"/>
</dbReference>
<dbReference type="OrthoDB" id="9811542at2"/>
<dbReference type="AlphaFoldDB" id="A8GC04"/>
<dbReference type="SUPFAM" id="SSF52540">
    <property type="entry name" value="P-loop containing nucleoside triphosphate hydrolases"/>
    <property type="match status" value="1"/>
</dbReference>
<evidence type="ECO:0000313" key="2">
    <source>
        <dbReference type="EMBL" id="ABV40644.1"/>
    </source>
</evidence>
<gene>
    <name evidence="2" type="ordered locus">Spro_1540</name>
</gene>
<organism evidence="2">
    <name type="scientific">Serratia proteamaculans (strain 568)</name>
    <dbReference type="NCBI Taxonomy" id="399741"/>
    <lineage>
        <taxon>Bacteria</taxon>
        <taxon>Pseudomonadati</taxon>
        <taxon>Pseudomonadota</taxon>
        <taxon>Gammaproteobacteria</taxon>
        <taxon>Enterobacterales</taxon>
        <taxon>Yersiniaceae</taxon>
        <taxon>Serratia</taxon>
    </lineage>
</organism>
<dbReference type="Gene3D" id="1.25.40.10">
    <property type="entry name" value="Tetratricopeptide repeat domain"/>
    <property type="match status" value="1"/>
</dbReference>
<dbReference type="Pfam" id="PF00931">
    <property type="entry name" value="NB-ARC"/>
    <property type="match status" value="1"/>
</dbReference>
<reference evidence="2" key="1">
    <citation type="submission" date="2007-09" db="EMBL/GenBank/DDBJ databases">
        <title>Complete sequence of chromosome of Serratia proteamaculans 568.</title>
        <authorList>
            <consortium name="US DOE Joint Genome Institute"/>
            <person name="Copeland A."/>
            <person name="Lucas S."/>
            <person name="Lapidus A."/>
            <person name="Barry K."/>
            <person name="Glavina del Rio T."/>
            <person name="Dalin E."/>
            <person name="Tice H."/>
            <person name="Pitluck S."/>
            <person name="Chain P."/>
            <person name="Malfatti S."/>
            <person name="Shin M."/>
            <person name="Vergez L."/>
            <person name="Schmutz J."/>
            <person name="Larimer F."/>
            <person name="Land M."/>
            <person name="Hauser L."/>
            <person name="Kyrpides N."/>
            <person name="Kim E."/>
            <person name="Taghavi S."/>
            <person name="Newman L."/>
            <person name="Vangronsveld J."/>
            <person name="van der Lelie D."/>
            <person name="Richardson P."/>
        </authorList>
    </citation>
    <scope>NUCLEOTIDE SEQUENCE [LARGE SCALE GENOMIC DNA]</scope>
    <source>
        <strain evidence="2">568</strain>
    </source>
</reference>
<accession>A8GC04</accession>
<dbReference type="PANTHER" id="PTHR36766">
    <property type="entry name" value="PLANT BROAD-SPECTRUM MILDEW RESISTANCE PROTEIN RPW8"/>
    <property type="match status" value="1"/>
</dbReference>
<dbReference type="GO" id="GO:0043531">
    <property type="term" value="F:ADP binding"/>
    <property type="evidence" value="ECO:0007669"/>
    <property type="project" value="InterPro"/>
</dbReference>
<dbReference type="InterPro" id="IPR027417">
    <property type="entry name" value="P-loop_NTPase"/>
</dbReference>
<dbReference type="HOGENOM" id="CLU_014913_0_0_6"/>
<sequence length="778" mass="89194">MAFNLTRMTVYALISALEEDLRALIKDNLRGVENPFGLINLELELRARNRVERDIGEYLNEIDFCDLVDYFDLGDTYQTINTNSTYFPLHIASIIKKNTKKFDVIVPIRNRVMHIRPLDVDDFPTVSSFALKLVEENETVWSNTKETFEKLDRNPSFVLSLDIKCLEEDNFNHNLPLPDFDETGLIGRNEDVKKVKQLCLGAFPVISIVGEGGVGKTALALKVAYELLEDPTSPFDAIVWVSSKTTQITVNEIKDIKGAINDSLGVIQEISNQVVGQSSEPIRLEEIIEYLATFKIALFIDNLETILDENIKNFVGSLPQGSKIIITSRIGLGAYEYPVKLQGIDESYASQLLRILAKLRSVDCLSKLDEKVLRGYVNRMHRNPSYIKWFVSSVQTGLSPESVLQNSIVFLEFCMSNVYEFLSKEAQHLTAAMQCAPGLKDIPELAYLTDFDSLHAQRAIQQLMSTNMLSQSSKINGASVKTTYELSELARSYLGKHHKPSQSFQKNIREKRNKLNSIFEQQMSARTRNKYSVNNIKFRDKSDRVIAKMLYDAQTNIRHSSHDKAYEILVEAHRLAPDYFEVARIMAYFYQKSGNLSDARSQYELAIVLSPNTPQLHYWFGRFLLHEEENIDDAIVQFEIAHKLDEESVEVSLDLARAYLFQYEFDSCSKILNKLEPIIETADEHQYKIYLDTDIQIFYRMADNFSQTGSFDKSLESLEKMKFAFSSLPEKFKDRYIRKKLSKCEFTLNKIAKNCSDPAIKLQVDIFREWVSQEAVFS</sequence>
<dbReference type="InterPro" id="IPR003593">
    <property type="entry name" value="AAA+_ATPase"/>
</dbReference>